<feature type="region of interest" description="Disordered" evidence="1">
    <location>
        <begin position="484"/>
        <end position="571"/>
    </location>
</feature>
<evidence type="ECO:0000256" key="1">
    <source>
        <dbReference type="SAM" id="MobiDB-lite"/>
    </source>
</evidence>
<feature type="compositionally biased region" description="Acidic residues" evidence="1">
    <location>
        <begin position="257"/>
        <end position="274"/>
    </location>
</feature>
<dbReference type="CTD" id="32739"/>
<sequence>MEKYPRAIEFLGQKWQKSDQMEQLEEELKSGAEMRKEEETIRPKLEELMIDTMLAKQGSVNLKKAADDKNKANTMVQNCIGQIMQMEQLLEDAGLQNILYYTVQRKEHEAEQKMAVLADLAAHEEEQNAILEDRDIVKETRVELKGKIETDQIVDEMDQELLNLDYEWTITIGDLNDNRNKKIVSIVQLSQQINEMHAMFEKMDLLHNKFSPEWRVAEKNAFDMKSEVSQLPVNPSTDSTVNFLKNLLFEKPTQNDIEVEETDESKESEQDMTQEVETPIRSILVNREEADPAFFSSLESKQVRFAASPELIQIREMEVDDQGWPSDSGEPEELEEEEVEESSDEEEEVSEEELEEADDDEIEVDSDDESEEYSEDELEIEDEGLGEDAQVKKPKEKLLVLEQKEYEEKMGSEMEESGSDDKGSGGEASVEEESGMVAGQIDDGITPKQQELPTTEADAQLDAFFNDNMAANPEKPKILSVEAIPSIQTSEDGDNIPSTSSGIRSSFTSRLLSTNTMELNKDEPLPPKRLKLEEDEFPMAQPQPDPFKSLSTNYEGNEDNQSLEFDSPTNDINDDYLLNFSDDNDVTLTSTSYIL</sequence>
<proteinExistence type="predicted"/>
<reference evidence="3" key="1">
    <citation type="submission" date="2025-08" db="UniProtKB">
        <authorList>
            <consortium name="RefSeq"/>
        </authorList>
    </citation>
    <scope>IDENTIFICATION</scope>
</reference>
<dbReference type="AlphaFoldDB" id="A0AB39ZLY2"/>
<evidence type="ECO:0000313" key="3">
    <source>
        <dbReference type="RefSeq" id="XP_016938872.2"/>
    </source>
</evidence>
<organism evidence="2 3">
    <name type="scientific">Drosophila suzukii</name>
    <name type="common">Spotted-wing drosophila fruit fly</name>
    <dbReference type="NCBI Taxonomy" id="28584"/>
    <lineage>
        <taxon>Eukaryota</taxon>
        <taxon>Metazoa</taxon>
        <taxon>Ecdysozoa</taxon>
        <taxon>Arthropoda</taxon>
        <taxon>Hexapoda</taxon>
        <taxon>Insecta</taxon>
        <taxon>Pterygota</taxon>
        <taxon>Neoptera</taxon>
        <taxon>Endopterygota</taxon>
        <taxon>Diptera</taxon>
        <taxon>Brachycera</taxon>
        <taxon>Muscomorpha</taxon>
        <taxon>Ephydroidea</taxon>
        <taxon>Drosophilidae</taxon>
        <taxon>Drosophila</taxon>
        <taxon>Sophophora</taxon>
    </lineage>
</organism>
<feature type="compositionally biased region" description="Low complexity" evidence="1">
    <location>
        <begin position="498"/>
        <end position="510"/>
    </location>
</feature>
<dbReference type="RefSeq" id="XP_016938872.2">
    <property type="nucleotide sequence ID" value="XM_017083383.4"/>
</dbReference>
<protein>
    <submittedName>
        <fullName evidence="3">Interaptin</fullName>
    </submittedName>
</protein>
<feature type="region of interest" description="Disordered" evidence="1">
    <location>
        <begin position="254"/>
        <end position="275"/>
    </location>
</feature>
<keyword evidence="2" id="KW-1185">Reference proteome</keyword>
<gene>
    <name evidence="3" type="primary">corolla</name>
</gene>
<evidence type="ECO:0000313" key="2">
    <source>
        <dbReference type="Proteomes" id="UP001652628"/>
    </source>
</evidence>
<name>A0AB39ZLY2_DROSZ</name>
<accession>A0AB39ZLY2</accession>
<dbReference type="Proteomes" id="UP001652628">
    <property type="component" value="Chromosome X"/>
</dbReference>
<feature type="compositionally biased region" description="Polar residues" evidence="1">
    <location>
        <begin position="549"/>
        <end position="571"/>
    </location>
</feature>
<feature type="compositionally biased region" description="Acidic residues" evidence="1">
    <location>
        <begin position="329"/>
        <end position="386"/>
    </location>
</feature>
<feature type="region of interest" description="Disordered" evidence="1">
    <location>
        <begin position="316"/>
        <end position="455"/>
    </location>
</feature>
<feature type="compositionally biased region" description="Basic and acidic residues" evidence="1">
    <location>
        <begin position="519"/>
        <end position="532"/>
    </location>
</feature>
<dbReference type="GeneID" id="108016667"/>
<feature type="compositionally biased region" description="Basic and acidic residues" evidence="1">
    <location>
        <begin position="389"/>
        <end position="412"/>
    </location>
</feature>